<dbReference type="HOGENOM" id="CLU_096258_0_0_3"/>
<dbReference type="InterPro" id="IPR012674">
    <property type="entry name" value="Calycin"/>
</dbReference>
<comment type="function">
    <text evidence="3">Covalently attaches a chromophore to Cys residue(s) of phycobiliproteins.</text>
</comment>
<dbReference type="RefSeq" id="WP_013322610.1">
    <property type="nucleotide sequence ID" value="NC_014501.1"/>
</dbReference>
<evidence type="ECO:0000256" key="2">
    <source>
        <dbReference type="ARBA" id="ARBA00023239"/>
    </source>
</evidence>
<dbReference type="Gene3D" id="2.40.128.20">
    <property type="match status" value="1"/>
</dbReference>
<dbReference type="EC" id="4.-.-.-" evidence="3"/>
<evidence type="ECO:0000313" key="5">
    <source>
        <dbReference type="Proteomes" id="UP000008206"/>
    </source>
</evidence>
<dbReference type="GO" id="GO:0016829">
    <property type="term" value="F:lyase activity"/>
    <property type="evidence" value="ECO:0007669"/>
    <property type="project" value="UniProtKB-KW"/>
</dbReference>
<sequence>MDAMQFFQKSAGMWRSQRATHHLAFRRTETGDSKIYVEALAADHPKILEICQLHQVDPALAVGGAFVSWDGSMAWDKEDENHEGTTIFALIPEADNPKKGLLLRDRGYAETVPVAGQYHMDEEDGLVLVTEYETMTSIERFWFASPDVRMRTSTVNWFGGANKTTFCIEMRSQQGQEDNTELTLSTEAATPSCAISGW</sequence>
<evidence type="ECO:0000313" key="4">
    <source>
        <dbReference type="EMBL" id="ADN14505.1"/>
    </source>
</evidence>
<keyword evidence="5" id="KW-1185">Reference proteome</keyword>
<accession>E0UHX5</accession>
<comment type="similarity">
    <text evidence="1 3">Belongs to the CpcS/CpeS biliprotein lyase family.</text>
</comment>
<dbReference type="Proteomes" id="UP000008206">
    <property type="component" value="Chromosome"/>
</dbReference>
<evidence type="ECO:0000256" key="3">
    <source>
        <dbReference type="HAMAP-Rule" id="MF_01459"/>
    </source>
</evidence>
<name>E0UHX5_GLOV7</name>
<gene>
    <name evidence="3" type="primary">cpcS</name>
    <name evidence="4" type="ordered locus">Cyan7822_2533</name>
</gene>
<proteinExistence type="inferred from homology"/>
<dbReference type="OrthoDB" id="554080at2"/>
<keyword evidence="2 3" id="KW-0456">Lyase</keyword>
<dbReference type="GO" id="GO:0017006">
    <property type="term" value="P:protein-tetrapyrrole linkage"/>
    <property type="evidence" value="ECO:0007669"/>
    <property type="project" value="UniProtKB-UniRule"/>
</dbReference>
<protein>
    <recommendedName>
        <fullName evidence="3">Chromophore lyase CpcS/CpeS</fullName>
        <ecNumber evidence="3">4.-.-.-</ecNumber>
    </recommendedName>
</protein>
<dbReference type="EMBL" id="CP002198">
    <property type="protein sequence ID" value="ADN14505.1"/>
    <property type="molecule type" value="Genomic_DNA"/>
</dbReference>
<evidence type="ECO:0000256" key="1">
    <source>
        <dbReference type="ARBA" id="ARBA00010681"/>
    </source>
</evidence>
<dbReference type="HAMAP" id="MF_01459">
    <property type="entry name" value="Chrphore_lyase_CpxS"/>
    <property type="match status" value="1"/>
</dbReference>
<dbReference type="InterPro" id="IPR018536">
    <property type="entry name" value="CpcS/CpeS"/>
</dbReference>
<dbReference type="STRING" id="497965.Cyan7822_2533"/>
<organism evidence="4 5">
    <name type="scientific">Gloeothece verrucosa (strain PCC 7822)</name>
    <name type="common">Cyanothece sp. (strain PCC 7822)</name>
    <dbReference type="NCBI Taxonomy" id="497965"/>
    <lineage>
        <taxon>Bacteria</taxon>
        <taxon>Bacillati</taxon>
        <taxon>Cyanobacteriota</taxon>
        <taxon>Cyanophyceae</taxon>
        <taxon>Oscillatoriophycideae</taxon>
        <taxon>Chroococcales</taxon>
        <taxon>Aphanothecaceae</taxon>
        <taxon>Gloeothece</taxon>
        <taxon>Gloeothece verrucosa</taxon>
    </lineage>
</organism>
<reference evidence="5" key="1">
    <citation type="journal article" date="2011" name="MBio">
        <title>Novel metabolic attributes of the genus Cyanothece, comprising a group of unicellular nitrogen-fixing Cyanobacteria.</title>
        <authorList>
            <person name="Bandyopadhyay A."/>
            <person name="Elvitigala T."/>
            <person name="Welsh E."/>
            <person name="Stockel J."/>
            <person name="Liberton M."/>
            <person name="Min H."/>
            <person name="Sherman L.A."/>
            <person name="Pakrasi H.B."/>
        </authorList>
    </citation>
    <scope>NUCLEOTIDE SEQUENCE [LARGE SCALE GENOMIC DNA]</scope>
    <source>
        <strain evidence="5">PCC 7822</strain>
    </source>
</reference>
<dbReference type="Pfam" id="PF09367">
    <property type="entry name" value="CpeS"/>
    <property type="match status" value="1"/>
</dbReference>
<dbReference type="AlphaFoldDB" id="E0UHX5"/>
<dbReference type="eggNOG" id="ENOG502Z8E6">
    <property type="taxonomic scope" value="Bacteria"/>
</dbReference>
<dbReference type="CDD" id="cd19433">
    <property type="entry name" value="lipocalin_CpcS-CpeS"/>
    <property type="match status" value="1"/>
</dbReference>
<dbReference type="KEGG" id="cyj:Cyan7822_2533"/>